<reference evidence="1" key="1">
    <citation type="submission" date="2018-05" db="EMBL/GenBank/DDBJ databases">
        <authorList>
            <person name="Lanie J.A."/>
            <person name="Ng W.-L."/>
            <person name="Kazmierczak K.M."/>
            <person name="Andrzejewski T.M."/>
            <person name="Davidsen T.M."/>
            <person name="Wayne K.J."/>
            <person name="Tettelin H."/>
            <person name="Glass J.I."/>
            <person name="Rusch D."/>
            <person name="Podicherti R."/>
            <person name="Tsui H.-C.T."/>
            <person name="Winkler M.E."/>
        </authorList>
    </citation>
    <scope>NUCLEOTIDE SEQUENCE</scope>
</reference>
<sequence length="110" mass="13006">MSALPNCPECVAREAKKLKTKYEMEAEEADNEGKDYLIPSDRDIISDIEFPMKLDPSTKHFVCKRCGLYATREQVNDIRLRLQQRESTKADKQYDYLDWWQKSKKEKAQQ</sequence>
<name>A0A381VSH9_9ZZZZ</name>
<protein>
    <submittedName>
        <fullName evidence="1">Uncharacterized protein</fullName>
    </submittedName>
</protein>
<evidence type="ECO:0000313" key="1">
    <source>
        <dbReference type="EMBL" id="SVA43266.1"/>
    </source>
</evidence>
<accession>A0A381VSH9</accession>
<organism evidence="1">
    <name type="scientific">marine metagenome</name>
    <dbReference type="NCBI Taxonomy" id="408172"/>
    <lineage>
        <taxon>unclassified sequences</taxon>
        <taxon>metagenomes</taxon>
        <taxon>ecological metagenomes</taxon>
    </lineage>
</organism>
<dbReference type="EMBL" id="UINC01009658">
    <property type="protein sequence ID" value="SVA43266.1"/>
    <property type="molecule type" value="Genomic_DNA"/>
</dbReference>
<proteinExistence type="predicted"/>
<gene>
    <name evidence="1" type="ORF">METZ01_LOCUS96120</name>
</gene>
<dbReference type="AlphaFoldDB" id="A0A381VSH9"/>